<dbReference type="InterPro" id="IPR037914">
    <property type="entry name" value="SpoVT-AbrB_sf"/>
</dbReference>
<protein>
    <submittedName>
        <fullName evidence="3">AbrB family transcriptional regulator</fullName>
    </submittedName>
</protein>
<dbReference type="AlphaFoldDB" id="A0A178HMI1"/>
<dbReference type="InterPro" id="IPR007159">
    <property type="entry name" value="SpoVT-AbrB_dom"/>
</dbReference>
<evidence type="ECO:0000313" key="3">
    <source>
        <dbReference type="EMBL" id="OAM73947.1"/>
    </source>
</evidence>
<proteinExistence type="predicted"/>
<reference evidence="3 4" key="1">
    <citation type="submission" date="2016-03" db="EMBL/GenBank/DDBJ databases">
        <title>Genome sequencing of Devosia sp. S37.</title>
        <authorList>
            <person name="Mohd Nor M."/>
        </authorList>
    </citation>
    <scope>NUCLEOTIDE SEQUENCE [LARGE SCALE GENOMIC DNA]</scope>
    <source>
        <strain evidence="3 4">S37</strain>
    </source>
</reference>
<evidence type="ECO:0000256" key="1">
    <source>
        <dbReference type="PROSITE-ProRule" id="PRU01076"/>
    </source>
</evidence>
<feature type="domain" description="SpoVT-AbrB" evidence="2">
    <location>
        <begin position="1"/>
        <end position="46"/>
    </location>
</feature>
<dbReference type="EMBL" id="LVVY01000128">
    <property type="protein sequence ID" value="OAM73947.1"/>
    <property type="molecule type" value="Genomic_DNA"/>
</dbReference>
<comment type="caution">
    <text evidence="3">The sequence shown here is derived from an EMBL/GenBank/DDBJ whole genome shotgun (WGS) entry which is preliminary data.</text>
</comment>
<dbReference type="Proteomes" id="UP000078389">
    <property type="component" value="Unassembled WGS sequence"/>
</dbReference>
<organism evidence="3 4">
    <name type="scientific">Devosia elaeis</name>
    <dbReference type="NCBI Taxonomy" id="1770058"/>
    <lineage>
        <taxon>Bacteria</taxon>
        <taxon>Pseudomonadati</taxon>
        <taxon>Pseudomonadota</taxon>
        <taxon>Alphaproteobacteria</taxon>
        <taxon>Hyphomicrobiales</taxon>
        <taxon>Devosiaceae</taxon>
        <taxon>Devosia</taxon>
    </lineage>
</organism>
<dbReference type="NCBIfam" id="TIGR01439">
    <property type="entry name" value="lp_hng_hel_AbrB"/>
    <property type="match status" value="1"/>
</dbReference>
<keyword evidence="4" id="KW-1185">Reference proteome</keyword>
<dbReference type="SUPFAM" id="SSF89447">
    <property type="entry name" value="AbrB/MazE/MraZ-like"/>
    <property type="match status" value="1"/>
</dbReference>
<dbReference type="GO" id="GO:0003677">
    <property type="term" value="F:DNA binding"/>
    <property type="evidence" value="ECO:0007669"/>
    <property type="project" value="UniProtKB-UniRule"/>
</dbReference>
<dbReference type="Pfam" id="PF04014">
    <property type="entry name" value="MazE_antitoxin"/>
    <property type="match status" value="1"/>
</dbReference>
<evidence type="ECO:0000313" key="4">
    <source>
        <dbReference type="Proteomes" id="UP000078389"/>
    </source>
</evidence>
<dbReference type="STRING" id="1770058.A3840_16955"/>
<gene>
    <name evidence="3" type="ORF">A3840_16955</name>
</gene>
<dbReference type="OrthoDB" id="9809003at2"/>
<evidence type="ECO:0000259" key="2">
    <source>
        <dbReference type="PROSITE" id="PS51740"/>
    </source>
</evidence>
<accession>A0A178HMI1</accession>
<name>A0A178HMI1_9HYPH</name>
<keyword evidence="1" id="KW-0238">DNA-binding</keyword>
<dbReference type="SMART" id="SM00966">
    <property type="entry name" value="SpoVT_AbrB"/>
    <property type="match status" value="1"/>
</dbReference>
<dbReference type="Gene3D" id="2.10.260.10">
    <property type="match status" value="1"/>
</dbReference>
<dbReference type="RefSeq" id="WP_067459661.1">
    <property type="nucleotide sequence ID" value="NZ_LVVY01000128.1"/>
</dbReference>
<sequence length="76" mass="8124">MTSTVTEDGRVTIPKPIRELLGLQPGSAVDFRRNDKGEIVIVAASGERSSFFSQFVGHAGPGMTTDEVMALTRGDD</sequence>
<dbReference type="PROSITE" id="PS51740">
    <property type="entry name" value="SPOVT_ABRB"/>
    <property type="match status" value="1"/>
</dbReference>